<dbReference type="Pfam" id="PF06876">
    <property type="entry name" value="SCRL"/>
    <property type="match status" value="1"/>
</dbReference>
<dbReference type="GO" id="GO:0007165">
    <property type="term" value="P:signal transduction"/>
    <property type="evidence" value="ECO:0007669"/>
    <property type="project" value="InterPro"/>
</dbReference>
<evidence type="ECO:0000313" key="6">
    <source>
        <dbReference type="EMBL" id="BAI53103.1"/>
    </source>
</evidence>
<keyword evidence="3" id="KW-0964">Secreted</keyword>
<evidence type="ECO:0000256" key="4">
    <source>
        <dbReference type="ARBA" id="ARBA00022729"/>
    </source>
</evidence>
<evidence type="ECO:0000256" key="2">
    <source>
        <dbReference type="ARBA" id="ARBA00006722"/>
    </source>
</evidence>
<sequence length="63" mass="6754">AQGVEANLRNDCVGFVKLSGRCNDSGAKVCANRYEERTSKRPRSCVCSNGVKGGGLCHCFLCK</sequence>
<dbReference type="EMBL" id="AB370015">
    <property type="protein sequence ID" value="BAI53103.1"/>
    <property type="molecule type" value="mRNA"/>
</dbReference>
<accession>D1MVF6</accession>
<comment type="similarity">
    <text evidence="2">Belongs to the DEFL family.</text>
</comment>
<organism evidence="6">
    <name type="scientific">Brassica campestris</name>
    <name type="common">Field mustard</name>
    <dbReference type="NCBI Taxonomy" id="3711"/>
    <lineage>
        <taxon>Eukaryota</taxon>
        <taxon>Viridiplantae</taxon>
        <taxon>Streptophyta</taxon>
        <taxon>Embryophyta</taxon>
        <taxon>Tracheophyta</taxon>
        <taxon>Spermatophyta</taxon>
        <taxon>Magnoliopsida</taxon>
        <taxon>eudicotyledons</taxon>
        <taxon>Gunneridae</taxon>
        <taxon>Pentapetalae</taxon>
        <taxon>rosids</taxon>
        <taxon>malvids</taxon>
        <taxon>Brassicales</taxon>
        <taxon>Brassicaceae</taxon>
        <taxon>Brassiceae</taxon>
        <taxon>Brassica</taxon>
    </lineage>
</organism>
<evidence type="ECO:0000256" key="3">
    <source>
        <dbReference type="ARBA" id="ARBA00022525"/>
    </source>
</evidence>
<dbReference type="InterPro" id="IPR010682">
    <property type="entry name" value="SCRL"/>
</dbReference>
<proteinExistence type="evidence at transcript level"/>
<gene>
    <name evidence="6" type="primary">BrSP11-68</name>
</gene>
<feature type="non-terminal residue" evidence="6">
    <location>
        <position position="1"/>
    </location>
</feature>
<protein>
    <submittedName>
        <fullName evidence="6">S locus protein 11-68</fullName>
    </submittedName>
</protein>
<dbReference type="SUPFAM" id="SSF57095">
    <property type="entry name" value="Scorpion toxin-like"/>
    <property type="match status" value="1"/>
</dbReference>
<feature type="non-terminal residue" evidence="6">
    <location>
        <position position="63"/>
    </location>
</feature>
<keyword evidence="5" id="KW-1015">Disulfide bond</keyword>
<dbReference type="GO" id="GO:0005576">
    <property type="term" value="C:extracellular region"/>
    <property type="evidence" value="ECO:0007669"/>
    <property type="project" value="UniProtKB-SubCell"/>
</dbReference>
<reference evidence="6" key="1">
    <citation type="journal article" date="2010" name="Theor. Appl. Genet.">
        <title>Assessment of genetic diversity of accessions in Brassicaceae genetic resources by frequency distribution analysis of S haplotypes.</title>
        <authorList>
            <person name="Takuno S."/>
            <person name="Oikawa E."/>
            <person name="Kitashiba H."/>
            <person name="Nishio T."/>
        </authorList>
    </citation>
    <scope>NUCLEOTIDE SEQUENCE</scope>
</reference>
<name>D1MVF6_BRACM</name>
<evidence type="ECO:0000256" key="5">
    <source>
        <dbReference type="ARBA" id="ARBA00023157"/>
    </source>
</evidence>
<keyword evidence="4" id="KW-0732">Signal</keyword>
<dbReference type="AlphaFoldDB" id="D1MVF6"/>
<comment type="subcellular location">
    <subcellularLocation>
        <location evidence="1">Secreted</location>
    </subcellularLocation>
</comment>
<dbReference type="InterPro" id="IPR036574">
    <property type="entry name" value="Scorpion_toxin-like_sf"/>
</dbReference>
<evidence type="ECO:0000256" key="1">
    <source>
        <dbReference type="ARBA" id="ARBA00004613"/>
    </source>
</evidence>